<reference evidence="2 3" key="1">
    <citation type="journal article" date="2020" name="Nature">
        <title>Six reference-quality genomes reveal evolution of bat adaptations.</title>
        <authorList>
            <person name="Jebb D."/>
            <person name="Huang Z."/>
            <person name="Pippel M."/>
            <person name="Hughes G.M."/>
            <person name="Lavrichenko K."/>
            <person name="Devanna P."/>
            <person name="Winkler S."/>
            <person name="Jermiin L.S."/>
            <person name="Skirmuntt E.C."/>
            <person name="Katzourakis A."/>
            <person name="Burkitt-Gray L."/>
            <person name="Ray D.A."/>
            <person name="Sullivan K.A.M."/>
            <person name="Roscito J.G."/>
            <person name="Kirilenko B.M."/>
            <person name="Davalos L.M."/>
            <person name="Corthals A.P."/>
            <person name="Power M.L."/>
            <person name="Jones G."/>
            <person name="Ransome R.D."/>
            <person name="Dechmann D.K.N."/>
            <person name="Locatelli A.G."/>
            <person name="Puechmaille S.J."/>
            <person name="Fedrigo O."/>
            <person name="Jarvis E.D."/>
            <person name="Hiller M."/>
            <person name="Vernes S.C."/>
            <person name="Myers E.W."/>
            <person name="Teeling E.C."/>
        </authorList>
    </citation>
    <scope>NUCLEOTIDE SEQUENCE [LARGE SCALE GENOMIC DNA]</scope>
    <source>
        <strain evidence="2">MRhiFer1</strain>
        <tissue evidence="2">Lung</tissue>
    </source>
</reference>
<evidence type="ECO:0000256" key="1">
    <source>
        <dbReference type="SAM" id="MobiDB-lite"/>
    </source>
</evidence>
<gene>
    <name evidence="2" type="ORF">mRhiFer1_009560</name>
</gene>
<evidence type="ECO:0000313" key="3">
    <source>
        <dbReference type="Proteomes" id="UP000585614"/>
    </source>
</evidence>
<dbReference type="Proteomes" id="UP000585614">
    <property type="component" value="Unassembled WGS sequence"/>
</dbReference>
<name>A0A7J7ZPZ3_RHIFE</name>
<comment type="caution">
    <text evidence="2">The sequence shown here is derived from an EMBL/GenBank/DDBJ whole genome shotgun (WGS) entry which is preliminary data.</text>
</comment>
<dbReference type="AlphaFoldDB" id="A0A7J7ZPZ3"/>
<protein>
    <submittedName>
        <fullName evidence="2">Uncharacterized protein</fullName>
    </submittedName>
</protein>
<sequence length="157" mass="17294">MNHRRLYEPYGSRQVAAGLRVSLLFAVQLQTRYWWQPSSVHNVASPTCLQAVNNHGLLCSSYQVLPGHSQAVANLGLHQTTSQKVPEPPYLEVGFRLQQSTPPVSPTRRIHKGWSQEAPEPTGANTASWAKSPAQLPISCGRGQIPQPVSLRVNTTH</sequence>
<feature type="region of interest" description="Disordered" evidence="1">
    <location>
        <begin position="100"/>
        <end position="130"/>
    </location>
</feature>
<evidence type="ECO:0000313" key="2">
    <source>
        <dbReference type="EMBL" id="KAF6376367.1"/>
    </source>
</evidence>
<dbReference type="EMBL" id="JACAGC010000003">
    <property type="protein sequence ID" value="KAF6376367.1"/>
    <property type="molecule type" value="Genomic_DNA"/>
</dbReference>
<organism evidence="2 3">
    <name type="scientific">Rhinolophus ferrumequinum</name>
    <name type="common">Greater horseshoe bat</name>
    <dbReference type="NCBI Taxonomy" id="59479"/>
    <lineage>
        <taxon>Eukaryota</taxon>
        <taxon>Metazoa</taxon>
        <taxon>Chordata</taxon>
        <taxon>Craniata</taxon>
        <taxon>Vertebrata</taxon>
        <taxon>Euteleostomi</taxon>
        <taxon>Mammalia</taxon>
        <taxon>Eutheria</taxon>
        <taxon>Laurasiatheria</taxon>
        <taxon>Chiroptera</taxon>
        <taxon>Yinpterochiroptera</taxon>
        <taxon>Rhinolophoidea</taxon>
        <taxon>Rhinolophidae</taxon>
        <taxon>Rhinolophinae</taxon>
        <taxon>Rhinolophus</taxon>
    </lineage>
</organism>
<proteinExistence type="predicted"/>
<accession>A0A7J7ZPZ3</accession>